<dbReference type="EMBL" id="BSFM01000021">
    <property type="protein sequence ID" value="GLK86582.1"/>
    <property type="molecule type" value="Genomic_DNA"/>
</dbReference>
<evidence type="ECO:0000259" key="1">
    <source>
        <dbReference type="Pfam" id="PF03372"/>
    </source>
</evidence>
<name>A0A9W6K0K2_9HYPH</name>
<proteinExistence type="predicted"/>
<reference evidence="2" key="1">
    <citation type="journal article" date="2014" name="Int. J. Syst. Evol. Microbiol.">
        <title>Complete genome sequence of Corynebacterium casei LMG S-19264T (=DSM 44701T), isolated from a smear-ripened cheese.</title>
        <authorList>
            <consortium name="US DOE Joint Genome Institute (JGI-PGF)"/>
            <person name="Walter F."/>
            <person name="Albersmeier A."/>
            <person name="Kalinowski J."/>
            <person name="Ruckert C."/>
        </authorList>
    </citation>
    <scope>NUCLEOTIDE SEQUENCE</scope>
    <source>
        <strain evidence="2">VKM B-2789</strain>
    </source>
</reference>
<evidence type="ECO:0000313" key="3">
    <source>
        <dbReference type="Proteomes" id="UP001143330"/>
    </source>
</evidence>
<keyword evidence="3" id="KW-1185">Reference proteome</keyword>
<dbReference type="SUPFAM" id="SSF56219">
    <property type="entry name" value="DNase I-like"/>
    <property type="match status" value="1"/>
</dbReference>
<dbReference type="RefSeq" id="WP_213363635.1">
    <property type="nucleotide sequence ID" value="NZ_BSFM01000021.1"/>
</dbReference>
<dbReference type="AlphaFoldDB" id="A0A9W6K0K2"/>
<dbReference type="InterPro" id="IPR005135">
    <property type="entry name" value="Endo/exonuclease/phosphatase"/>
</dbReference>
<dbReference type="Proteomes" id="UP001143330">
    <property type="component" value="Unassembled WGS sequence"/>
</dbReference>
<dbReference type="Gene3D" id="3.60.10.10">
    <property type="entry name" value="Endonuclease/exonuclease/phosphatase"/>
    <property type="match status" value="1"/>
</dbReference>
<sequence>MSALPGGALRVLLWNVAWRRPASPAGAMIRDLLARHDPDLVCLTEAPLDLPVGGHVIAADPDYGMPMKPGRRKVIVWSRHPWEQVDDRGHRDLPSGRFVRGMTATPLGRLAVIGVCIPWSMAHVACGRRDRAPWEDHRRYLHAFGDLLGREAPRADTLLLGDFNQAIPRTRAPKDVATALAAALGPSLTVATAGAIPGLERPSIDHLAATSDLTPLDIAALPNVLEDGSRISDHTGLMIRLARSAP</sequence>
<comment type="caution">
    <text evidence="2">The sequence shown here is derived from an EMBL/GenBank/DDBJ whole genome shotgun (WGS) entry which is preliminary data.</text>
</comment>
<protein>
    <recommendedName>
        <fullName evidence="1">Endonuclease/exonuclease/phosphatase domain-containing protein</fullName>
    </recommendedName>
</protein>
<dbReference type="Pfam" id="PF03372">
    <property type="entry name" value="Exo_endo_phos"/>
    <property type="match status" value="1"/>
</dbReference>
<reference evidence="2" key="2">
    <citation type="submission" date="2023-01" db="EMBL/GenBank/DDBJ databases">
        <authorList>
            <person name="Sun Q."/>
            <person name="Evtushenko L."/>
        </authorList>
    </citation>
    <scope>NUCLEOTIDE SEQUENCE</scope>
    <source>
        <strain evidence="2">VKM B-2789</strain>
    </source>
</reference>
<gene>
    <name evidence="2" type="ORF">GCM10017653_46520</name>
</gene>
<organism evidence="2 3">
    <name type="scientific">Ancylobacter defluvii</name>
    <dbReference type="NCBI Taxonomy" id="1282440"/>
    <lineage>
        <taxon>Bacteria</taxon>
        <taxon>Pseudomonadati</taxon>
        <taxon>Pseudomonadota</taxon>
        <taxon>Alphaproteobacteria</taxon>
        <taxon>Hyphomicrobiales</taxon>
        <taxon>Xanthobacteraceae</taxon>
        <taxon>Ancylobacter</taxon>
    </lineage>
</organism>
<dbReference type="GO" id="GO:0003824">
    <property type="term" value="F:catalytic activity"/>
    <property type="evidence" value="ECO:0007669"/>
    <property type="project" value="InterPro"/>
</dbReference>
<feature type="domain" description="Endonuclease/exonuclease/phosphatase" evidence="1">
    <location>
        <begin position="13"/>
        <end position="234"/>
    </location>
</feature>
<evidence type="ECO:0000313" key="2">
    <source>
        <dbReference type="EMBL" id="GLK86582.1"/>
    </source>
</evidence>
<dbReference type="InterPro" id="IPR036691">
    <property type="entry name" value="Endo/exonu/phosph_ase_sf"/>
</dbReference>
<accession>A0A9W6K0K2</accession>